<dbReference type="InterPro" id="IPR036390">
    <property type="entry name" value="WH_DNA-bd_sf"/>
</dbReference>
<proteinExistence type="predicted"/>
<dbReference type="RefSeq" id="WP_111515084.1">
    <property type="nucleotide sequence ID" value="NZ_QFYR01000002.1"/>
</dbReference>
<name>A0A328ADS4_9CAUL</name>
<dbReference type="Proteomes" id="UP000249725">
    <property type="component" value="Unassembled WGS sequence"/>
</dbReference>
<dbReference type="InterPro" id="IPR036388">
    <property type="entry name" value="WH-like_DNA-bd_sf"/>
</dbReference>
<evidence type="ECO:0000313" key="2">
    <source>
        <dbReference type="Proteomes" id="UP000249725"/>
    </source>
</evidence>
<sequence length="150" mass="15991">MDRNLPPLSDELVAPFLELLQRLRAICDGDLEKNIILLAIAARSVADAEFAAMSNEARMQSTAPLLPSRGLNLRSIAESSGIPRETVRRKVGELIEAGWIGQSGRNLHFTAQGYAALTVGREGLEALAHQFHQVVQGRAARAAGAGGAPV</sequence>
<dbReference type="EMBL" id="QFYR01000002">
    <property type="protein sequence ID" value="RAK52799.1"/>
    <property type="molecule type" value="Genomic_DNA"/>
</dbReference>
<comment type="caution">
    <text evidence="1">The sequence shown here is derived from an EMBL/GenBank/DDBJ whole genome shotgun (WGS) entry which is preliminary data.</text>
</comment>
<evidence type="ECO:0000313" key="1">
    <source>
        <dbReference type="EMBL" id="RAK52799.1"/>
    </source>
</evidence>
<protein>
    <recommendedName>
        <fullName evidence="3">HTH iclR-type domain-containing protein</fullName>
    </recommendedName>
</protein>
<dbReference type="SUPFAM" id="SSF46785">
    <property type="entry name" value="Winged helix' DNA-binding domain"/>
    <property type="match status" value="1"/>
</dbReference>
<evidence type="ECO:0008006" key="3">
    <source>
        <dbReference type="Google" id="ProtNLM"/>
    </source>
</evidence>
<gene>
    <name evidence="1" type="ORF">DJ018_11485</name>
</gene>
<dbReference type="OrthoDB" id="5600162at2"/>
<keyword evidence="2" id="KW-1185">Reference proteome</keyword>
<reference evidence="2" key="1">
    <citation type="submission" date="2018-05" db="EMBL/GenBank/DDBJ databases">
        <authorList>
            <person name="Li X."/>
        </authorList>
    </citation>
    <scope>NUCLEOTIDE SEQUENCE [LARGE SCALE GENOMIC DNA]</scope>
    <source>
        <strain evidence="2">YIM 73061</strain>
    </source>
</reference>
<accession>A0A328ADS4</accession>
<dbReference type="AlphaFoldDB" id="A0A328ADS4"/>
<dbReference type="Gene3D" id="1.10.10.10">
    <property type="entry name" value="Winged helix-like DNA-binding domain superfamily/Winged helix DNA-binding domain"/>
    <property type="match status" value="1"/>
</dbReference>
<organism evidence="1 2">
    <name type="scientific">Phenylobacterium deserti</name>
    <dbReference type="NCBI Taxonomy" id="1914756"/>
    <lineage>
        <taxon>Bacteria</taxon>
        <taxon>Pseudomonadati</taxon>
        <taxon>Pseudomonadota</taxon>
        <taxon>Alphaproteobacteria</taxon>
        <taxon>Caulobacterales</taxon>
        <taxon>Caulobacteraceae</taxon>
        <taxon>Phenylobacterium</taxon>
    </lineage>
</organism>